<name>A0A1J5S3M1_9ZZZZ</name>
<gene>
    <name evidence="1" type="ORF">GALL_153330</name>
</gene>
<comment type="caution">
    <text evidence="1">The sequence shown here is derived from an EMBL/GenBank/DDBJ whole genome shotgun (WGS) entry which is preliminary data.</text>
</comment>
<protein>
    <submittedName>
        <fullName evidence="1">Uncharacterized protein</fullName>
    </submittedName>
</protein>
<organism evidence="1">
    <name type="scientific">mine drainage metagenome</name>
    <dbReference type="NCBI Taxonomy" id="410659"/>
    <lineage>
        <taxon>unclassified sequences</taxon>
        <taxon>metagenomes</taxon>
        <taxon>ecological metagenomes</taxon>
    </lineage>
</organism>
<dbReference type="AlphaFoldDB" id="A0A1J5S3M1"/>
<dbReference type="EMBL" id="MLJW01000073">
    <property type="protein sequence ID" value="OIR02619.1"/>
    <property type="molecule type" value="Genomic_DNA"/>
</dbReference>
<accession>A0A1J5S3M1</accession>
<evidence type="ECO:0000313" key="1">
    <source>
        <dbReference type="EMBL" id="OIR02619.1"/>
    </source>
</evidence>
<reference evidence="1" key="1">
    <citation type="submission" date="2016-10" db="EMBL/GenBank/DDBJ databases">
        <title>Sequence of Gallionella enrichment culture.</title>
        <authorList>
            <person name="Poehlein A."/>
            <person name="Muehling M."/>
            <person name="Daniel R."/>
        </authorList>
    </citation>
    <scope>NUCLEOTIDE SEQUENCE</scope>
</reference>
<proteinExistence type="predicted"/>
<sequence>MKIDIQQIINRLPDKRVGKMFTQIFTSFLSDATNTGLTATAAMINRATDVASRIVATTATALTVTAASHGSKVILVNSTAPLAVTLAAATGSGEKYTFVVGVAATATAHTIKVANTADALSGVSVLATTDTAQVTGFATTATDDTITLNGTTQGGAKGDRIEIVDVATGLFQVSIVGRATGTVATPFSASV</sequence>